<protein>
    <submittedName>
        <fullName evidence="1">Uncharacterized protein</fullName>
    </submittedName>
</protein>
<proteinExistence type="predicted"/>
<dbReference type="AlphaFoldDB" id="A0AAD8P1E4"/>
<organism evidence="1 2">
    <name type="scientific">Tagetes erecta</name>
    <name type="common">African marigold</name>
    <dbReference type="NCBI Taxonomy" id="13708"/>
    <lineage>
        <taxon>Eukaryota</taxon>
        <taxon>Viridiplantae</taxon>
        <taxon>Streptophyta</taxon>
        <taxon>Embryophyta</taxon>
        <taxon>Tracheophyta</taxon>
        <taxon>Spermatophyta</taxon>
        <taxon>Magnoliopsida</taxon>
        <taxon>eudicotyledons</taxon>
        <taxon>Gunneridae</taxon>
        <taxon>Pentapetalae</taxon>
        <taxon>asterids</taxon>
        <taxon>campanulids</taxon>
        <taxon>Asterales</taxon>
        <taxon>Asteraceae</taxon>
        <taxon>Asteroideae</taxon>
        <taxon>Heliantheae alliance</taxon>
        <taxon>Tageteae</taxon>
        <taxon>Tagetes</taxon>
    </lineage>
</organism>
<sequence>MEIQLDVEAARLLVETSASKQTKDVQPKGEGAFLCDVISASFFVLEMAAKGLSLGALLTDIYEYVYEVIENNKKDRLYSSAIALPVKDVET</sequence>
<accession>A0AAD8P1E4</accession>
<dbReference type="EMBL" id="JAUHHV010000003">
    <property type="protein sequence ID" value="KAK1429798.1"/>
    <property type="molecule type" value="Genomic_DNA"/>
</dbReference>
<dbReference type="Proteomes" id="UP001229421">
    <property type="component" value="Unassembled WGS sequence"/>
</dbReference>
<keyword evidence="2" id="KW-1185">Reference proteome</keyword>
<evidence type="ECO:0000313" key="2">
    <source>
        <dbReference type="Proteomes" id="UP001229421"/>
    </source>
</evidence>
<name>A0AAD8P1E4_TARER</name>
<gene>
    <name evidence="1" type="ORF">QVD17_12035</name>
</gene>
<reference evidence="1" key="1">
    <citation type="journal article" date="2023" name="bioRxiv">
        <title>Improved chromosome-level genome assembly for marigold (Tagetes erecta).</title>
        <authorList>
            <person name="Jiang F."/>
            <person name="Yuan L."/>
            <person name="Wang S."/>
            <person name="Wang H."/>
            <person name="Xu D."/>
            <person name="Wang A."/>
            <person name="Fan W."/>
        </authorList>
    </citation>
    <scope>NUCLEOTIDE SEQUENCE</scope>
    <source>
        <strain evidence="1">WSJ</strain>
        <tissue evidence="1">Leaf</tissue>
    </source>
</reference>
<comment type="caution">
    <text evidence="1">The sequence shown here is derived from an EMBL/GenBank/DDBJ whole genome shotgun (WGS) entry which is preliminary data.</text>
</comment>
<evidence type="ECO:0000313" key="1">
    <source>
        <dbReference type="EMBL" id="KAK1429798.1"/>
    </source>
</evidence>